<reference evidence="2" key="1">
    <citation type="journal article" date="2020" name="Stud. Mycol.">
        <title>101 Dothideomycetes genomes: a test case for predicting lifestyles and emergence of pathogens.</title>
        <authorList>
            <person name="Haridas S."/>
            <person name="Albert R."/>
            <person name="Binder M."/>
            <person name="Bloem J."/>
            <person name="Labutti K."/>
            <person name="Salamov A."/>
            <person name="Andreopoulos B."/>
            <person name="Baker S."/>
            <person name="Barry K."/>
            <person name="Bills G."/>
            <person name="Bluhm B."/>
            <person name="Cannon C."/>
            <person name="Castanera R."/>
            <person name="Culley D."/>
            <person name="Daum C."/>
            <person name="Ezra D."/>
            <person name="Gonzalez J."/>
            <person name="Henrissat B."/>
            <person name="Kuo A."/>
            <person name="Liang C."/>
            <person name="Lipzen A."/>
            <person name="Lutzoni F."/>
            <person name="Magnuson J."/>
            <person name="Mondo S."/>
            <person name="Nolan M."/>
            <person name="Ohm R."/>
            <person name="Pangilinan J."/>
            <person name="Park H.-J."/>
            <person name="Ramirez L."/>
            <person name="Alfaro M."/>
            <person name="Sun H."/>
            <person name="Tritt A."/>
            <person name="Yoshinaga Y."/>
            <person name="Zwiers L.-H."/>
            <person name="Turgeon B."/>
            <person name="Goodwin S."/>
            <person name="Spatafora J."/>
            <person name="Crous P."/>
            <person name="Grigoriev I."/>
        </authorList>
    </citation>
    <scope>NUCLEOTIDE SEQUENCE</scope>
    <source>
        <strain evidence="2">CBS 115976</strain>
    </source>
</reference>
<dbReference type="EMBL" id="MU004238">
    <property type="protein sequence ID" value="KAF2667073.1"/>
    <property type="molecule type" value="Genomic_DNA"/>
</dbReference>
<evidence type="ECO:0000313" key="2">
    <source>
        <dbReference type="EMBL" id="KAF2667073.1"/>
    </source>
</evidence>
<dbReference type="OrthoDB" id="3501153at2759"/>
<evidence type="ECO:0000256" key="1">
    <source>
        <dbReference type="SAM" id="Phobius"/>
    </source>
</evidence>
<accession>A0A6A6U705</accession>
<dbReference type="Proteomes" id="UP000799302">
    <property type="component" value="Unassembled WGS sequence"/>
</dbReference>
<keyword evidence="1" id="KW-0812">Transmembrane</keyword>
<keyword evidence="1" id="KW-0472">Membrane</keyword>
<evidence type="ECO:0000313" key="3">
    <source>
        <dbReference type="Proteomes" id="UP000799302"/>
    </source>
</evidence>
<name>A0A6A6U705_9PEZI</name>
<dbReference type="PANTHER" id="PTHR35896:SF3">
    <property type="entry name" value="MAJOR FACILITATOR SUPERFAMILY TRANSPORTER"/>
    <property type="match status" value="1"/>
</dbReference>
<dbReference type="AlphaFoldDB" id="A0A6A6U705"/>
<sequence>MVKLFGIPRKTKYSSLEEEAFSMDNEENEELLKESPYPTPAIKRRGILITVGRITCIVLALWGFWSLVFQVYRLFSPADCHPRMLDPGLSVCYCGKSIAEALSLGCKYDGLSASWLPPYCRDDELTKQFNEAGPLPDKSWQMYANANGSKPMTIDQVELLAEHNDMFATTYGWHIAHCIFSWEKYVRMWELGTVIDARFQSALHAGHCRDMVMELLNRDAKWRDRITIAIPVQFNASFVSAEGRILDKKALN</sequence>
<dbReference type="PANTHER" id="PTHR35896">
    <property type="entry name" value="IG-LIKE DOMAIN-CONTAINING PROTEIN"/>
    <property type="match status" value="1"/>
</dbReference>
<keyword evidence="3" id="KW-1185">Reference proteome</keyword>
<organism evidence="2 3">
    <name type="scientific">Microthyrium microscopicum</name>
    <dbReference type="NCBI Taxonomy" id="703497"/>
    <lineage>
        <taxon>Eukaryota</taxon>
        <taxon>Fungi</taxon>
        <taxon>Dikarya</taxon>
        <taxon>Ascomycota</taxon>
        <taxon>Pezizomycotina</taxon>
        <taxon>Dothideomycetes</taxon>
        <taxon>Dothideomycetes incertae sedis</taxon>
        <taxon>Microthyriales</taxon>
        <taxon>Microthyriaceae</taxon>
        <taxon>Microthyrium</taxon>
    </lineage>
</organism>
<feature type="transmembrane region" description="Helical" evidence="1">
    <location>
        <begin position="54"/>
        <end position="75"/>
    </location>
</feature>
<gene>
    <name evidence="2" type="ORF">BT63DRAFT_481522</name>
</gene>
<dbReference type="InterPro" id="IPR053008">
    <property type="entry name" value="Phomopsin_biosynth_assoc"/>
</dbReference>
<keyword evidence="1" id="KW-1133">Transmembrane helix</keyword>
<proteinExistence type="predicted"/>
<protein>
    <submittedName>
        <fullName evidence="2">Uncharacterized protein</fullName>
    </submittedName>
</protein>